<name>A0A931AWF8_9ENTE</name>
<feature type="domain" description="Competence protein CoiA-like N-terminal" evidence="2">
    <location>
        <begin position="17"/>
        <end position="52"/>
    </location>
</feature>
<dbReference type="InterPro" id="IPR021176">
    <property type="entry name" value="Competence-induced_CoiA"/>
</dbReference>
<evidence type="ECO:0000313" key="4">
    <source>
        <dbReference type="Proteomes" id="UP000637757"/>
    </source>
</evidence>
<accession>A0A931AWF8</accession>
<protein>
    <submittedName>
        <fullName evidence="3">Competence protein ComA</fullName>
    </submittedName>
</protein>
<comment type="caution">
    <text evidence="3">The sequence shown here is derived from an EMBL/GenBank/DDBJ whole genome shotgun (WGS) entry which is preliminary data.</text>
</comment>
<reference evidence="3" key="1">
    <citation type="submission" date="2020-09" db="EMBL/GenBank/DDBJ databases">
        <title>Genomic insights into the novelty and pathogenicity of a unique biofilm-forming Enterococcus sp. bacteria (Enterococcus lacertideformus) identified in reptiles.</title>
        <authorList>
            <person name="Agius J.E."/>
            <person name="Phalen D.N."/>
            <person name="Rose K."/>
            <person name="Eden J.-S."/>
        </authorList>
    </citation>
    <scope>NUCLEOTIDE SEQUENCE</scope>
    <source>
        <strain evidence="3">PHRS 0518</strain>
    </source>
</reference>
<dbReference type="Proteomes" id="UP000637757">
    <property type="component" value="Unassembled WGS sequence"/>
</dbReference>
<gene>
    <name evidence="3" type="ORF">IC227_09975</name>
</gene>
<evidence type="ECO:0000313" key="3">
    <source>
        <dbReference type="EMBL" id="MBF8808536.1"/>
    </source>
</evidence>
<evidence type="ECO:0000259" key="2">
    <source>
        <dbReference type="Pfam" id="PF25164"/>
    </source>
</evidence>
<organism evidence="3 4">
    <name type="scientific">Enterococcus lacertideformus</name>
    <dbReference type="NCBI Taxonomy" id="2771493"/>
    <lineage>
        <taxon>Bacteria</taxon>
        <taxon>Bacillati</taxon>
        <taxon>Bacillota</taxon>
        <taxon>Bacilli</taxon>
        <taxon>Lactobacillales</taxon>
        <taxon>Enterococcaceae</taxon>
        <taxon>Enterococcus</taxon>
    </lineage>
</organism>
<dbReference type="InterPro" id="IPR057253">
    <property type="entry name" value="CoiA-like_N"/>
</dbReference>
<proteinExistence type="predicted"/>
<dbReference type="Pfam" id="PF25164">
    <property type="entry name" value="CoiA_N"/>
    <property type="match status" value="1"/>
</dbReference>
<feature type="domain" description="Competence protein CoiA nuclease-like" evidence="1">
    <location>
        <begin position="59"/>
        <end position="181"/>
    </location>
</feature>
<keyword evidence="4" id="KW-1185">Reference proteome</keyword>
<dbReference type="EMBL" id="JADAKE010000020">
    <property type="protein sequence ID" value="MBF8808536.1"/>
    <property type="molecule type" value="Genomic_DNA"/>
</dbReference>
<dbReference type="Pfam" id="PF06054">
    <property type="entry name" value="CoiA_nuc"/>
    <property type="match status" value="1"/>
</dbReference>
<dbReference type="AlphaFoldDB" id="A0A931AWF8"/>
<dbReference type="PIRSF" id="PIRSF007487">
    <property type="entry name" value="Competence-induced_CoiA_bac"/>
    <property type="match status" value="1"/>
</dbReference>
<dbReference type="InterPro" id="IPR010330">
    <property type="entry name" value="CoiA_nuc"/>
</dbReference>
<evidence type="ECO:0000259" key="1">
    <source>
        <dbReference type="Pfam" id="PF06054"/>
    </source>
</evidence>
<sequence length="213" mass="24979">MMIAVDENGKEYIAIESQKQDLLICPACCEPVILKTGKQKIAHFAHQSRKNCLGFSEGETSEHLQLKTTLFEWCRTWLKDVTVQLEENLPSLNQRPDILCGNLAIEIQCSMLSYKSVQERTKGYLMNGYRVWWILGSSFFRKDSLRSSDKYFCMYNEERGVHVWKLDLDQKKCYLFHHIKESVMGVLTFEQMSWAFFSHMLVDLLEVNLEKMK</sequence>